<evidence type="ECO:0000313" key="1">
    <source>
        <dbReference type="EMBL" id="EQA38582.1"/>
    </source>
</evidence>
<organism evidence="1 2">
    <name type="scientific">Leptospira inadai serovar Lyme str. 10</name>
    <dbReference type="NCBI Taxonomy" id="1049790"/>
    <lineage>
        <taxon>Bacteria</taxon>
        <taxon>Pseudomonadati</taxon>
        <taxon>Spirochaetota</taxon>
        <taxon>Spirochaetia</taxon>
        <taxon>Leptospirales</taxon>
        <taxon>Leptospiraceae</taxon>
        <taxon>Leptospira</taxon>
    </lineage>
</organism>
<dbReference type="STRING" id="1049790.LEP1GSC047_2423"/>
<evidence type="ECO:0000313" key="2">
    <source>
        <dbReference type="Proteomes" id="UP000018719"/>
    </source>
</evidence>
<accession>V6HEN4</accession>
<protein>
    <submittedName>
        <fullName evidence="1">Uncharacterized protein</fullName>
    </submittedName>
</protein>
<gene>
    <name evidence="1" type="ORF">LEP1GSC047_2423</name>
</gene>
<dbReference type="AlphaFoldDB" id="V6HEN4"/>
<reference evidence="1 2" key="1">
    <citation type="submission" date="2013-05" db="EMBL/GenBank/DDBJ databases">
        <authorList>
            <person name="Harkins D.M."/>
            <person name="Durkin A.S."/>
            <person name="Brinkac L.M."/>
            <person name="Haft D.H."/>
            <person name="Selengut J.D."/>
            <person name="Sanka R."/>
            <person name="DePew J."/>
            <person name="Purushe J."/>
            <person name="Hartskeerl R.A."/>
            <person name="Ahmed A."/>
            <person name="van der Linden H."/>
            <person name="Goris M.G.A."/>
            <person name="Vinetz J.M."/>
            <person name="Sutton G.G."/>
            <person name="Nierman W.C."/>
            <person name="Fouts D.E."/>
        </authorList>
    </citation>
    <scope>NUCLEOTIDE SEQUENCE [LARGE SCALE GENOMIC DNA]</scope>
    <source>
        <strain evidence="1 2">10</strain>
    </source>
</reference>
<sequence>MIARESSGKPFSETCGEEGIFLSLFNNSDGRPAPLIFRLPDIRYLI</sequence>
<dbReference type="Proteomes" id="UP000018719">
    <property type="component" value="Unassembled WGS sequence"/>
</dbReference>
<name>V6HEN4_9LEPT</name>
<comment type="caution">
    <text evidence="1">The sequence shown here is derived from an EMBL/GenBank/DDBJ whole genome shotgun (WGS) entry which is preliminary data.</text>
</comment>
<dbReference type="EMBL" id="AHMM02000006">
    <property type="protein sequence ID" value="EQA38582.1"/>
    <property type="molecule type" value="Genomic_DNA"/>
</dbReference>
<proteinExistence type="predicted"/>